<dbReference type="SUPFAM" id="SSF56349">
    <property type="entry name" value="DNA breaking-rejoining enzymes"/>
    <property type="match status" value="1"/>
</dbReference>
<dbReference type="PANTHER" id="PTHR30349:SF81">
    <property type="entry name" value="TYROSINE RECOMBINASE XERC"/>
    <property type="match status" value="1"/>
</dbReference>
<evidence type="ECO:0000256" key="3">
    <source>
        <dbReference type="PROSITE-ProRule" id="PRU01248"/>
    </source>
</evidence>
<dbReference type="GO" id="GO:0003677">
    <property type="term" value="F:DNA binding"/>
    <property type="evidence" value="ECO:0007669"/>
    <property type="project" value="UniProtKB-UniRule"/>
</dbReference>
<dbReference type="Pfam" id="PF00589">
    <property type="entry name" value="Phage_integrase"/>
    <property type="match status" value="1"/>
</dbReference>
<protein>
    <submittedName>
        <fullName evidence="6">Site-specific recombinase XerD</fullName>
    </submittedName>
</protein>
<dbReference type="RefSeq" id="WP_091237144.1">
    <property type="nucleotide sequence ID" value="NZ_FMKA01000078.1"/>
</dbReference>
<dbReference type="GO" id="GO:0006310">
    <property type="term" value="P:DNA recombination"/>
    <property type="evidence" value="ECO:0007669"/>
    <property type="project" value="UniProtKB-KW"/>
</dbReference>
<organism evidence="6 7">
    <name type="scientific">Anaerobium acetethylicum</name>
    <dbReference type="NCBI Taxonomy" id="1619234"/>
    <lineage>
        <taxon>Bacteria</taxon>
        <taxon>Bacillati</taxon>
        <taxon>Bacillota</taxon>
        <taxon>Clostridia</taxon>
        <taxon>Lachnospirales</taxon>
        <taxon>Lachnospiraceae</taxon>
        <taxon>Anaerobium</taxon>
    </lineage>
</organism>
<dbReference type="InterPro" id="IPR002104">
    <property type="entry name" value="Integrase_catalytic"/>
</dbReference>
<dbReference type="GO" id="GO:0015074">
    <property type="term" value="P:DNA integration"/>
    <property type="evidence" value="ECO:0007669"/>
    <property type="project" value="InterPro"/>
</dbReference>
<dbReference type="InterPro" id="IPR044068">
    <property type="entry name" value="CB"/>
</dbReference>
<evidence type="ECO:0000256" key="2">
    <source>
        <dbReference type="ARBA" id="ARBA00023172"/>
    </source>
</evidence>
<proteinExistence type="predicted"/>
<dbReference type="InterPro" id="IPR013762">
    <property type="entry name" value="Integrase-like_cat_sf"/>
</dbReference>
<dbReference type="EMBL" id="FMKA01000078">
    <property type="protein sequence ID" value="SCP99961.1"/>
    <property type="molecule type" value="Genomic_DNA"/>
</dbReference>
<dbReference type="Pfam" id="PF13102">
    <property type="entry name" value="Phage_int_SAM_5"/>
    <property type="match status" value="1"/>
</dbReference>
<dbReference type="PROSITE" id="PS51898">
    <property type="entry name" value="TYR_RECOMBINASE"/>
    <property type="match status" value="1"/>
</dbReference>
<accession>A0A1D3TZK1</accession>
<evidence type="ECO:0000259" key="5">
    <source>
        <dbReference type="PROSITE" id="PS51900"/>
    </source>
</evidence>
<keyword evidence="1 3" id="KW-0238">DNA-binding</keyword>
<dbReference type="OrthoDB" id="9801717at2"/>
<dbReference type="Proteomes" id="UP000199315">
    <property type="component" value="Unassembled WGS sequence"/>
</dbReference>
<evidence type="ECO:0000313" key="6">
    <source>
        <dbReference type="EMBL" id="SCP99961.1"/>
    </source>
</evidence>
<dbReference type="InterPro" id="IPR025269">
    <property type="entry name" value="SAM-like_dom"/>
</dbReference>
<dbReference type="InterPro" id="IPR010998">
    <property type="entry name" value="Integrase_recombinase_N"/>
</dbReference>
<dbReference type="AlphaFoldDB" id="A0A1D3TZK1"/>
<dbReference type="InterPro" id="IPR050090">
    <property type="entry name" value="Tyrosine_recombinase_XerCD"/>
</dbReference>
<evidence type="ECO:0000313" key="7">
    <source>
        <dbReference type="Proteomes" id="UP000199315"/>
    </source>
</evidence>
<dbReference type="Gene3D" id="1.10.150.130">
    <property type="match status" value="1"/>
</dbReference>
<sequence>MSRRKISFMSLLEDYFETYLPYSRGLSGNTINSYKQTFLLLMRYMLDVKNISASKINFSDLTYETLLDFLNWLETDRLCKPSTRNQRLSVLSAFSEYAQNRDFDAASVFRSAIIKIPVKKAKAKQRAVFTRDEIKILLNLPDENYETGLRDKVMLSFMYATGARAQEICDLKVGDIRISISSAAVTLTGKGSKVRQVGISRKLVESLQKYIRHRHIEKYPERHIFSSQTHEQMTISCVEGIYKKYVSMAKEQYSTLFHADSYPPHSMRHSTACHLLEAGVDIVTIKNILGHVSVQTTQIYAEMSQDTVDKKLKEWNESWFGDNQKIEIKKTTDSMPGFLKKR</sequence>
<evidence type="ECO:0000259" key="4">
    <source>
        <dbReference type="PROSITE" id="PS51898"/>
    </source>
</evidence>
<keyword evidence="7" id="KW-1185">Reference proteome</keyword>
<gene>
    <name evidence="6" type="ORF">SAMN05421730_10783</name>
</gene>
<dbReference type="Gene3D" id="1.10.443.10">
    <property type="entry name" value="Intergrase catalytic core"/>
    <property type="match status" value="1"/>
</dbReference>
<feature type="domain" description="Tyr recombinase" evidence="4">
    <location>
        <begin position="124"/>
        <end position="313"/>
    </location>
</feature>
<dbReference type="PROSITE" id="PS51900">
    <property type="entry name" value="CB"/>
    <property type="match status" value="1"/>
</dbReference>
<dbReference type="InterPro" id="IPR011010">
    <property type="entry name" value="DNA_brk_join_enz"/>
</dbReference>
<reference evidence="6 7" key="1">
    <citation type="submission" date="2016-09" db="EMBL/GenBank/DDBJ databases">
        <authorList>
            <person name="Capua I."/>
            <person name="De Benedictis P."/>
            <person name="Joannis T."/>
            <person name="Lombin L.H."/>
            <person name="Cattoli G."/>
        </authorList>
    </citation>
    <scope>NUCLEOTIDE SEQUENCE [LARGE SCALE GENOMIC DNA]</scope>
    <source>
        <strain evidence="6 7">GluBS11</strain>
    </source>
</reference>
<feature type="domain" description="Core-binding (CB)" evidence="5">
    <location>
        <begin position="6"/>
        <end position="99"/>
    </location>
</feature>
<dbReference type="PANTHER" id="PTHR30349">
    <property type="entry name" value="PHAGE INTEGRASE-RELATED"/>
    <property type="match status" value="1"/>
</dbReference>
<dbReference type="STRING" id="1619234.SAMN05421730_10783"/>
<evidence type="ECO:0000256" key="1">
    <source>
        <dbReference type="ARBA" id="ARBA00023125"/>
    </source>
</evidence>
<keyword evidence="2" id="KW-0233">DNA recombination</keyword>
<name>A0A1D3TZK1_9FIRM</name>